<dbReference type="Pfam" id="PF00266">
    <property type="entry name" value="Aminotran_5"/>
    <property type="match status" value="2"/>
</dbReference>
<dbReference type="Gene3D" id="1.10.260.50">
    <property type="match status" value="1"/>
</dbReference>
<gene>
    <name evidence="12" type="ORF">A2531_06080</name>
</gene>
<dbReference type="GO" id="GO:0046872">
    <property type="term" value="F:metal ion binding"/>
    <property type="evidence" value="ECO:0007669"/>
    <property type="project" value="UniProtKB-KW"/>
</dbReference>
<feature type="domain" description="Aminotransferase class V" evidence="11">
    <location>
        <begin position="4"/>
        <end position="173"/>
    </location>
</feature>
<organism evidence="12 13">
    <name type="scientific">Candidatus Falkowbacteria bacterium RIFOXYD2_FULL_34_120</name>
    <dbReference type="NCBI Taxonomy" id="1798007"/>
    <lineage>
        <taxon>Bacteria</taxon>
        <taxon>Candidatus Falkowiibacteriota</taxon>
    </lineage>
</organism>
<dbReference type="PROSITE" id="PS00595">
    <property type="entry name" value="AA_TRANSFER_CLASS_5"/>
    <property type="match status" value="1"/>
</dbReference>
<dbReference type="Proteomes" id="UP000177579">
    <property type="component" value="Unassembled WGS sequence"/>
</dbReference>
<evidence type="ECO:0000256" key="5">
    <source>
        <dbReference type="ARBA" id="ARBA00022723"/>
    </source>
</evidence>
<evidence type="ECO:0000256" key="6">
    <source>
        <dbReference type="ARBA" id="ARBA00022898"/>
    </source>
</evidence>
<evidence type="ECO:0000256" key="3">
    <source>
        <dbReference type="ARBA" id="ARBA00012239"/>
    </source>
</evidence>
<keyword evidence="4" id="KW-0808">Transferase</keyword>
<evidence type="ECO:0000259" key="11">
    <source>
        <dbReference type="Pfam" id="PF00266"/>
    </source>
</evidence>
<dbReference type="SUPFAM" id="SSF53383">
    <property type="entry name" value="PLP-dependent transferases"/>
    <property type="match status" value="1"/>
</dbReference>
<evidence type="ECO:0000256" key="10">
    <source>
        <dbReference type="RuleBase" id="RU004504"/>
    </source>
</evidence>
<accession>A0A1F5TS56</accession>
<dbReference type="PANTHER" id="PTHR11601">
    <property type="entry name" value="CYSTEINE DESULFURYLASE FAMILY MEMBER"/>
    <property type="match status" value="1"/>
</dbReference>
<comment type="cofactor">
    <cofactor evidence="1 10">
        <name>pyridoxal 5'-phosphate</name>
        <dbReference type="ChEBI" id="CHEBI:597326"/>
    </cofactor>
</comment>
<dbReference type="EMBL" id="MFGO01000006">
    <property type="protein sequence ID" value="OGF41733.1"/>
    <property type="molecule type" value="Genomic_DNA"/>
</dbReference>
<dbReference type="InterPro" id="IPR015421">
    <property type="entry name" value="PyrdxlP-dep_Trfase_major"/>
</dbReference>
<reference evidence="12 13" key="1">
    <citation type="journal article" date="2016" name="Nat. Commun.">
        <title>Thousands of microbial genomes shed light on interconnected biogeochemical processes in an aquifer system.</title>
        <authorList>
            <person name="Anantharaman K."/>
            <person name="Brown C.T."/>
            <person name="Hug L.A."/>
            <person name="Sharon I."/>
            <person name="Castelle C.J."/>
            <person name="Probst A.J."/>
            <person name="Thomas B.C."/>
            <person name="Singh A."/>
            <person name="Wilkins M.J."/>
            <person name="Karaoz U."/>
            <person name="Brodie E.L."/>
            <person name="Williams K.H."/>
            <person name="Hubbard S.S."/>
            <person name="Banfield J.F."/>
        </authorList>
    </citation>
    <scope>NUCLEOTIDE SEQUENCE [LARGE SCALE GENOMIC DNA]</scope>
</reference>
<comment type="similarity">
    <text evidence="2">Belongs to the class-V pyridoxal-phosphate-dependent aminotransferase family. NifS/IscS subfamily.</text>
</comment>
<keyword evidence="6" id="KW-0663">Pyridoxal phosphate</keyword>
<evidence type="ECO:0000256" key="2">
    <source>
        <dbReference type="ARBA" id="ARBA00006490"/>
    </source>
</evidence>
<dbReference type="InterPro" id="IPR015424">
    <property type="entry name" value="PyrdxlP-dep_Trfase"/>
</dbReference>
<dbReference type="PANTHER" id="PTHR11601:SF34">
    <property type="entry name" value="CYSTEINE DESULFURASE"/>
    <property type="match status" value="1"/>
</dbReference>
<evidence type="ECO:0000313" key="13">
    <source>
        <dbReference type="Proteomes" id="UP000177579"/>
    </source>
</evidence>
<dbReference type="GO" id="GO:0031071">
    <property type="term" value="F:cysteine desulfurase activity"/>
    <property type="evidence" value="ECO:0007669"/>
    <property type="project" value="UniProtKB-EC"/>
</dbReference>
<dbReference type="InterPro" id="IPR016454">
    <property type="entry name" value="Cysteine_dSase"/>
</dbReference>
<dbReference type="PIRSF" id="PIRSF005572">
    <property type="entry name" value="NifS"/>
    <property type="match status" value="1"/>
</dbReference>
<evidence type="ECO:0000256" key="9">
    <source>
        <dbReference type="ARBA" id="ARBA00050776"/>
    </source>
</evidence>
<evidence type="ECO:0000256" key="1">
    <source>
        <dbReference type="ARBA" id="ARBA00001933"/>
    </source>
</evidence>
<dbReference type="GO" id="GO:0051536">
    <property type="term" value="F:iron-sulfur cluster binding"/>
    <property type="evidence" value="ECO:0007669"/>
    <property type="project" value="UniProtKB-KW"/>
</dbReference>
<sequence>MKKIYLDHSATTPVDKNVFKAMLPYFSDCFGNASSIHSFGADALTGTDKAREQVANYLHCGPSEVIFTSGATESDNLAIKGLIGALRERGVEKMHIITSIVEHDAVLEPCMEMVKTGIEVTYLPVKANGAVDAEEVRKAIKDNTVLVSIMWANSEVGAIMPIREIGKIIKKHNERKLKNWNNTRPKERGEKPTPIYFHSDATQAINFVQCDVNWNYVDMLSMSAHKIYGPKGVGAFYVKKGVPIKSLQRGGHQEGNLRSGTYNSSGIVGLGAAIVQLDKKNQEKDNKKVAKMRDLLVSEIEKNIPDAILNTDRKNSTPAHAHYSFPGAEGESVLLALDLEGIAVSTGSACSSGSLKASHVLIAMGIRTEIAHTSIRFTLGKHNTETDIRTVVKKLAPIIKRLRKMNPVYDK</sequence>
<keyword evidence="5" id="KW-0479">Metal-binding</keyword>
<dbReference type="EC" id="2.8.1.7" evidence="3"/>
<evidence type="ECO:0000256" key="7">
    <source>
        <dbReference type="ARBA" id="ARBA00023004"/>
    </source>
</evidence>
<dbReference type="Gene3D" id="3.40.640.10">
    <property type="entry name" value="Type I PLP-dependent aspartate aminotransferase-like (Major domain)"/>
    <property type="match status" value="1"/>
</dbReference>
<evidence type="ECO:0000256" key="4">
    <source>
        <dbReference type="ARBA" id="ARBA00022679"/>
    </source>
</evidence>
<dbReference type="Gene3D" id="3.90.1150.10">
    <property type="entry name" value="Aspartate Aminotransferase, domain 1"/>
    <property type="match status" value="1"/>
</dbReference>
<dbReference type="InterPro" id="IPR020578">
    <property type="entry name" value="Aminotrans_V_PyrdxlP_BS"/>
</dbReference>
<evidence type="ECO:0000256" key="8">
    <source>
        <dbReference type="ARBA" id="ARBA00023014"/>
    </source>
</evidence>
<dbReference type="AlphaFoldDB" id="A0A1F5TS56"/>
<evidence type="ECO:0000313" key="12">
    <source>
        <dbReference type="EMBL" id="OGF41733.1"/>
    </source>
</evidence>
<feature type="domain" description="Aminotransferase class V" evidence="11">
    <location>
        <begin position="195"/>
        <end position="389"/>
    </location>
</feature>
<name>A0A1F5TS56_9BACT</name>
<comment type="catalytic activity">
    <reaction evidence="9">
        <text>(sulfur carrier)-H + L-cysteine = (sulfur carrier)-SH + L-alanine</text>
        <dbReference type="Rhea" id="RHEA:43892"/>
        <dbReference type="Rhea" id="RHEA-COMP:14737"/>
        <dbReference type="Rhea" id="RHEA-COMP:14739"/>
        <dbReference type="ChEBI" id="CHEBI:29917"/>
        <dbReference type="ChEBI" id="CHEBI:35235"/>
        <dbReference type="ChEBI" id="CHEBI:57972"/>
        <dbReference type="ChEBI" id="CHEBI:64428"/>
        <dbReference type="EC" id="2.8.1.7"/>
    </reaction>
</comment>
<dbReference type="FunFam" id="3.40.640.10:FF:000084">
    <property type="entry name" value="IscS-like cysteine desulfurase"/>
    <property type="match status" value="1"/>
</dbReference>
<proteinExistence type="inferred from homology"/>
<dbReference type="InterPro" id="IPR000192">
    <property type="entry name" value="Aminotrans_V_dom"/>
</dbReference>
<protein>
    <recommendedName>
        <fullName evidence="3">cysteine desulfurase</fullName>
        <ecNumber evidence="3">2.8.1.7</ecNumber>
    </recommendedName>
</protein>
<keyword evidence="7" id="KW-0408">Iron</keyword>
<dbReference type="InterPro" id="IPR015422">
    <property type="entry name" value="PyrdxlP-dep_Trfase_small"/>
</dbReference>
<comment type="caution">
    <text evidence="12">The sequence shown here is derived from an EMBL/GenBank/DDBJ whole genome shotgun (WGS) entry which is preliminary data.</text>
</comment>
<keyword evidence="8" id="KW-0411">Iron-sulfur</keyword>